<evidence type="ECO:0000313" key="18">
    <source>
        <dbReference type="EMBL" id="SHE89287.1"/>
    </source>
</evidence>
<dbReference type="Gene3D" id="2.60.40.10">
    <property type="entry name" value="Immunoglobulins"/>
    <property type="match status" value="1"/>
</dbReference>
<evidence type="ECO:0000256" key="12">
    <source>
        <dbReference type="PROSITE-ProRule" id="PRU00169"/>
    </source>
</evidence>
<dbReference type="InterPro" id="IPR011006">
    <property type="entry name" value="CheY-like_superfamily"/>
</dbReference>
<dbReference type="Proteomes" id="UP000184480">
    <property type="component" value="Unassembled WGS sequence"/>
</dbReference>
<dbReference type="SMART" id="SM00448">
    <property type="entry name" value="REC"/>
    <property type="match status" value="1"/>
</dbReference>
<keyword evidence="11" id="KW-0804">Transcription</keyword>
<dbReference type="Gene3D" id="1.10.287.130">
    <property type="match status" value="1"/>
</dbReference>
<dbReference type="PROSITE" id="PS00041">
    <property type="entry name" value="HTH_ARAC_FAMILY_1"/>
    <property type="match status" value="1"/>
</dbReference>
<dbReference type="Pfam" id="PF12833">
    <property type="entry name" value="HTH_18"/>
    <property type="match status" value="1"/>
</dbReference>
<dbReference type="PANTHER" id="PTHR43547">
    <property type="entry name" value="TWO-COMPONENT HISTIDINE KINASE"/>
    <property type="match status" value="1"/>
</dbReference>
<dbReference type="SMART" id="SM00388">
    <property type="entry name" value="HisKA"/>
    <property type="match status" value="1"/>
</dbReference>
<dbReference type="InterPro" id="IPR036097">
    <property type="entry name" value="HisK_dim/P_sf"/>
</dbReference>
<proteinExistence type="predicted"/>
<keyword evidence="5" id="KW-0547">Nucleotide-binding</keyword>
<evidence type="ECO:0000256" key="10">
    <source>
        <dbReference type="ARBA" id="ARBA00023125"/>
    </source>
</evidence>
<keyword evidence="19" id="KW-1185">Reference proteome</keyword>
<dbReference type="SUPFAM" id="SSF63829">
    <property type="entry name" value="Calcium-dependent phosphotriesterase"/>
    <property type="match status" value="3"/>
</dbReference>
<dbReference type="SMART" id="SM00342">
    <property type="entry name" value="HTH_ARAC"/>
    <property type="match status" value="1"/>
</dbReference>
<keyword evidence="8" id="KW-0902">Two-component regulatory system</keyword>
<dbReference type="Gene3D" id="3.30.565.10">
    <property type="entry name" value="Histidine kinase-like ATPase, C-terminal domain"/>
    <property type="match status" value="1"/>
</dbReference>
<dbReference type="InterPro" id="IPR018062">
    <property type="entry name" value="HTH_AraC-typ_CS"/>
</dbReference>
<feature type="domain" description="Histidine kinase" evidence="16">
    <location>
        <begin position="804"/>
        <end position="1022"/>
    </location>
</feature>
<evidence type="ECO:0000256" key="5">
    <source>
        <dbReference type="ARBA" id="ARBA00022741"/>
    </source>
</evidence>
<dbReference type="InterPro" id="IPR004358">
    <property type="entry name" value="Sig_transdc_His_kin-like_C"/>
</dbReference>
<evidence type="ECO:0000313" key="19">
    <source>
        <dbReference type="Proteomes" id="UP000184480"/>
    </source>
</evidence>
<dbReference type="SMART" id="SM00387">
    <property type="entry name" value="HATPase_c"/>
    <property type="match status" value="1"/>
</dbReference>
<dbReference type="PRINTS" id="PR00344">
    <property type="entry name" value="BCTRLSENSOR"/>
</dbReference>
<evidence type="ECO:0000256" key="7">
    <source>
        <dbReference type="ARBA" id="ARBA00022840"/>
    </source>
</evidence>
<evidence type="ECO:0000256" key="13">
    <source>
        <dbReference type="SAM" id="Phobius"/>
    </source>
</evidence>
<evidence type="ECO:0000259" key="16">
    <source>
        <dbReference type="PROSITE" id="PS50109"/>
    </source>
</evidence>
<keyword evidence="13" id="KW-1133">Transmembrane helix</keyword>
<dbReference type="SUPFAM" id="SSF52172">
    <property type="entry name" value="CheY-like"/>
    <property type="match status" value="1"/>
</dbReference>
<dbReference type="EC" id="2.7.13.3" evidence="2"/>
<feature type="modified residue" description="4-aspartylphosphate" evidence="12">
    <location>
        <position position="1096"/>
    </location>
</feature>
<evidence type="ECO:0000256" key="6">
    <source>
        <dbReference type="ARBA" id="ARBA00022777"/>
    </source>
</evidence>
<dbReference type="InterPro" id="IPR036890">
    <property type="entry name" value="HATPase_C_sf"/>
</dbReference>
<dbReference type="PROSITE" id="PS50109">
    <property type="entry name" value="HIS_KIN"/>
    <property type="match status" value="1"/>
</dbReference>
<feature type="transmembrane region" description="Helical" evidence="13">
    <location>
        <begin position="757"/>
        <end position="775"/>
    </location>
</feature>
<accession>A0A1M4X750</accession>
<protein>
    <recommendedName>
        <fullName evidence="2">histidine kinase</fullName>
        <ecNumber evidence="2">2.7.13.3</ecNumber>
    </recommendedName>
</protein>
<dbReference type="CDD" id="cd00082">
    <property type="entry name" value="HisKA"/>
    <property type="match status" value="1"/>
</dbReference>
<evidence type="ECO:0000256" key="11">
    <source>
        <dbReference type="ARBA" id="ARBA00023163"/>
    </source>
</evidence>
<dbReference type="SUPFAM" id="SSF55874">
    <property type="entry name" value="ATPase domain of HSP90 chaperone/DNA topoisomerase II/histidine kinase"/>
    <property type="match status" value="1"/>
</dbReference>
<dbReference type="RefSeq" id="WP_070808534.1">
    <property type="nucleotide sequence ID" value="NZ_BBXL01000002.1"/>
</dbReference>
<dbReference type="InterPro" id="IPR001789">
    <property type="entry name" value="Sig_transdc_resp-reg_receiver"/>
</dbReference>
<keyword evidence="10" id="KW-0238">DNA-binding</keyword>
<evidence type="ECO:0000256" key="9">
    <source>
        <dbReference type="ARBA" id="ARBA00023015"/>
    </source>
</evidence>
<dbReference type="FunFam" id="1.10.287.130:FF:000045">
    <property type="entry name" value="Two-component system sensor histidine kinase/response regulator"/>
    <property type="match status" value="1"/>
</dbReference>
<dbReference type="PROSITE" id="PS50110">
    <property type="entry name" value="RESPONSE_REGULATORY"/>
    <property type="match status" value="1"/>
</dbReference>
<keyword evidence="14" id="KW-0732">Signal</keyword>
<sequence>MIKSFLLLAIILLASVQVPSQNITMSGIPTQDQIPTGDIIRTYQDSEGYMWYGTARGGLYRDDGYTVKVFRSSLVTPDLLESNSITYITEDKEHRIWFGTKRGAYILDKKDYKITPLTDDRIKSRVINTINATSDGLVWVSTENTLYKYNMQKEIVGTYILGKKDTFRSVRIYSFYEDPNRIIWVTQWNGGIFRYDPEKDSFISYPWNFPESPTCILKDVSSPYYWVGTWGKGVVRFDPNEKVPQKVFVLQDIMENGCSIDERQINSMAQDSVYNYIWTTAMDDLHTYKVTDNYSLQPVEVSAIKSSGKKIMHDIRSDRSGYLWVSGYYPRSFIISFQSEAPVVYKIPRIKEETGIPATPVKIIYDKGQYWMWQMRIGICNYQTSNGNFLPYYAENLLLYLEKSESMDGIYAIKGAASVVLIQNKGNKITESTVCILPLKQHESIRTLHEDNSGNLWIGTGDNLFRYKLKTKETEVVWENTGIVNDIVSSINGNVYVATESNGFLKLAPDGNKQQYHPHDEDNYVSLSITDDQSIWARTEQNRIYFYNSKDNSFDQKTFEYDLTNEVIYEMECDSRNNLWILTDQKIIVYNPGEDSYRLIRATDPQIHLDNFLSMYKDDEGKMHVGGSGGICVFPSLDPPEKINDKTHIGLTDIKVNGVNIYPDSNSIILEPHEQNIELFFSTFNPVNSGKVRFAFRRRGQESYWNYLPVGQNNIYLTELPKGRYDLEIKATDENGLWNNHTLILQIERLPAWYETWWAYMLYTVVFLVILIIMIRRYVEFQKKKQETAMKEHIAQIKYRFFTNVSHELRTPLTLIITPLGALIRKVSDPVIRKQLESINRNAYNLLILVNQLLDFRKVEMGGETLSLTKGDINAFLVSVYENFLLTISEKKLHFEYHSDINSLFIFFDHDKLRKIVNNLLSNAIKFTPESGEISLRLSEKQEGNKKYVIISVADTGIGIPADEQYQIFERFHQVGAEQSNTGSGIGLHIAKEYTVMHQGRISVQSEVGKGSVFTVCMPADLMSENKLIHEIDEAEITSEDLDKSGNVILVVDDNEEFRSYMSEELSHYYTVYEAANGIEGEKTAIEQNPDIIITDLMMPEMDGMELCRRVKNNINISHIPVMLLTANDNLENERMGYKEGADAYIGKPFHWDILLFRIRNLLEQRRERQESFGRSIKINTDQITISSADDKLLQQALILIEENISNSEYSIEDLSNDMAMSRTTFYRKINSITGLTPTDFVRNIRLKKAAELLKRQELTIAEVAYNVGFSTPAYFTQAFKKEFGMLPSQFK</sequence>
<comment type="catalytic activity">
    <reaction evidence="1">
        <text>ATP + protein L-histidine = ADP + protein N-phospho-L-histidine.</text>
        <dbReference type="EC" id="2.7.13.3"/>
    </reaction>
</comment>
<dbReference type="SUPFAM" id="SSF47384">
    <property type="entry name" value="Homodimeric domain of signal transducing histidine kinase"/>
    <property type="match status" value="1"/>
</dbReference>
<evidence type="ECO:0000256" key="2">
    <source>
        <dbReference type="ARBA" id="ARBA00012438"/>
    </source>
</evidence>
<dbReference type="InterPro" id="IPR003661">
    <property type="entry name" value="HisK_dim/P_dom"/>
</dbReference>
<dbReference type="FunFam" id="3.30.565.10:FF:000037">
    <property type="entry name" value="Hybrid sensor histidine kinase/response regulator"/>
    <property type="match status" value="1"/>
</dbReference>
<keyword evidence="4" id="KW-0808">Transferase</keyword>
<gene>
    <name evidence="18" type="ORF">SAMN05444362_102423</name>
</gene>
<dbReference type="InterPro" id="IPR015943">
    <property type="entry name" value="WD40/YVTN_repeat-like_dom_sf"/>
</dbReference>
<dbReference type="Pfam" id="PF07494">
    <property type="entry name" value="Reg_prop"/>
    <property type="match status" value="2"/>
</dbReference>
<feature type="chain" id="PRO_5009908250" description="histidine kinase" evidence="14">
    <location>
        <begin position="21"/>
        <end position="1292"/>
    </location>
</feature>
<dbReference type="Gene3D" id="1.10.10.60">
    <property type="entry name" value="Homeodomain-like"/>
    <property type="match status" value="1"/>
</dbReference>
<dbReference type="Gene3D" id="2.130.10.10">
    <property type="entry name" value="YVTN repeat-like/Quinoprotein amine dehydrogenase"/>
    <property type="match status" value="2"/>
</dbReference>
<dbReference type="InterPro" id="IPR011110">
    <property type="entry name" value="Reg_prop"/>
</dbReference>
<dbReference type="SUPFAM" id="SSF46689">
    <property type="entry name" value="Homeodomain-like"/>
    <property type="match status" value="1"/>
</dbReference>
<evidence type="ECO:0000256" key="8">
    <source>
        <dbReference type="ARBA" id="ARBA00023012"/>
    </source>
</evidence>
<evidence type="ECO:0000256" key="1">
    <source>
        <dbReference type="ARBA" id="ARBA00000085"/>
    </source>
</evidence>
<name>A0A1M4X750_9BACT</name>
<feature type="signal peptide" evidence="14">
    <location>
        <begin position="1"/>
        <end position="20"/>
    </location>
</feature>
<evidence type="ECO:0000256" key="4">
    <source>
        <dbReference type="ARBA" id="ARBA00022679"/>
    </source>
</evidence>
<dbReference type="PANTHER" id="PTHR43547:SF2">
    <property type="entry name" value="HYBRID SIGNAL TRANSDUCTION HISTIDINE KINASE C"/>
    <property type="match status" value="1"/>
</dbReference>
<evidence type="ECO:0000256" key="14">
    <source>
        <dbReference type="SAM" id="SignalP"/>
    </source>
</evidence>
<dbReference type="Pfam" id="PF00072">
    <property type="entry name" value="Response_reg"/>
    <property type="match status" value="1"/>
</dbReference>
<keyword evidence="13" id="KW-0812">Transmembrane</keyword>
<dbReference type="Pfam" id="PF02518">
    <property type="entry name" value="HATPase_c"/>
    <property type="match status" value="1"/>
</dbReference>
<dbReference type="GO" id="GO:0003700">
    <property type="term" value="F:DNA-binding transcription factor activity"/>
    <property type="evidence" value="ECO:0007669"/>
    <property type="project" value="InterPro"/>
</dbReference>
<dbReference type="PROSITE" id="PS01124">
    <property type="entry name" value="HTH_ARAC_FAMILY_2"/>
    <property type="match status" value="1"/>
</dbReference>
<dbReference type="STRING" id="1346286.SAMN05444362_102423"/>
<feature type="domain" description="Response regulatory" evidence="17">
    <location>
        <begin position="1048"/>
        <end position="1163"/>
    </location>
</feature>
<dbReference type="GO" id="GO:0043565">
    <property type="term" value="F:sequence-specific DNA binding"/>
    <property type="evidence" value="ECO:0007669"/>
    <property type="project" value="InterPro"/>
</dbReference>
<keyword evidence="7" id="KW-0067">ATP-binding</keyword>
<evidence type="ECO:0000259" key="17">
    <source>
        <dbReference type="PROSITE" id="PS50110"/>
    </source>
</evidence>
<dbReference type="Pfam" id="PF00512">
    <property type="entry name" value="HisKA"/>
    <property type="match status" value="1"/>
</dbReference>
<evidence type="ECO:0000256" key="3">
    <source>
        <dbReference type="ARBA" id="ARBA00022553"/>
    </source>
</evidence>
<dbReference type="InterPro" id="IPR009057">
    <property type="entry name" value="Homeodomain-like_sf"/>
</dbReference>
<keyword evidence="13" id="KW-0472">Membrane</keyword>
<dbReference type="Gene3D" id="3.40.50.2300">
    <property type="match status" value="1"/>
</dbReference>
<dbReference type="InterPro" id="IPR003594">
    <property type="entry name" value="HATPase_dom"/>
</dbReference>
<keyword evidence="9" id="KW-0805">Transcription regulation</keyword>
<feature type="domain" description="HTH araC/xylS-type" evidence="15">
    <location>
        <begin position="1195"/>
        <end position="1292"/>
    </location>
</feature>
<dbReference type="EMBL" id="FQUC01000002">
    <property type="protein sequence ID" value="SHE89287.1"/>
    <property type="molecule type" value="Genomic_DNA"/>
</dbReference>
<dbReference type="InterPro" id="IPR018060">
    <property type="entry name" value="HTH_AraC"/>
</dbReference>
<dbReference type="GO" id="GO:0005524">
    <property type="term" value="F:ATP binding"/>
    <property type="evidence" value="ECO:0007669"/>
    <property type="project" value="UniProtKB-KW"/>
</dbReference>
<dbReference type="CDD" id="cd16922">
    <property type="entry name" value="HATPase_EvgS-ArcB-TorS-like"/>
    <property type="match status" value="1"/>
</dbReference>
<dbReference type="GO" id="GO:0000155">
    <property type="term" value="F:phosphorelay sensor kinase activity"/>
    <property type="evidence" value="ECO:0007669"/>
    <property type="project" value="InterPro"/>
</dbReference>
<evidence type="ECO:0000259" key="15">
    <source>
        <dbReference type="PROSITE" id="PS01124"/>
    </source>
</evidence>
<reference evidence="19" key="1">
    <citation type="submission" date="2016-11" db="EMBL/GenBank/DDBJ databases">
        <authorList>
            <person name="Varghese N."/>
            <person name="Submissions S."/>
        </authorList>
    </citation>
    <scope>NUCLEOTIDE SEQUENCE [LARGE SCALE GENOMIC DNA]</scope>
    <source>
        <strain evidence="19">DSM 27370</strain>
    </source>
</reference>
<keyword evidence="3 12" id="KW-0597">Phosphoprotein</keyword>
<keyword evidence="6 18" id="KW-0418">Kinase</keyword>
<dbReference type="InterPro" id="IPR013783">
    <property type="entry name" value="Ig-like_fold"/>
</dbReference>
<dbReference type="InterPro" id="IPR005467">
    <property type="entry name" value="His_kinase_dom"/>
</dbReference>
<dbReference type="OrthoDB" id="993208at2"/>
<organism evidence="18 19">
    <name type="scientific">Dysgonomonas macrotermitis</name>
    <dbReference type="NCBI Taxonomy" id="1346286"/>
    <lineage>
        <taxon>Bacteria</taxon>
        <taxon>Pseudomonadati</taxon>
        <taxon>Bacteroidota</taxon>
        <taxon>Bacteroidia</taxon>
        <taxon>Bacteroidales</taxon>
        <taxon>Dysgonomonadaceae</taxon>
        <taxon>Dysgonomonas</taxon>
    </lineage>
</organism>